<protein>
    <submittedName>
        <fullName evidence="1">Uncharacterized protein</fullName>
    </submittedName>
</protein>
<evidence type="ECO:0000313" key="1">
    <source>
        <dbReference type="EMBL" id="JAD21145.1"/>
    </source>
</evidence>
<name>A0A0A8Y7M6_ARUDO</name>
<reference evidence="1" key="1">
    <citation type="submission" date="2014-09" db="EMBL/GenBank/DDBJ databases">
        <authorList>
            <person name="Magalhaes I.L.F."/>
            <person name="Oliveira U."/>
            <person name="Santos F.R."/>
            <person name="Vidigal T.H.D.A."/>
            <person name="Brescovit A.D."/>
            <person name="Santos A.J."/>
        </authorList>
    </citation>
    <scope>NUCLEOTIDE SEQUENCE</scope>
    <source>
        <tissue evidence="1">Shoot tissue taken approximately 20 cm above the soil surface</tissue>
    </source>
</reference>
<accession>A0A0A8Y7M6</accession>
<dbReference type="AlphaFoldDB" id="A0A0A8Y7M6"/>
<sequence>MLEGLYNKMYYMLAAIDLFEQYYR</sequence>
<dbReference type="EMBL" id="GBRH01276750">
    <property type="protein sequence ID" value="JAD21145.1"/>
    <property type="molecule type" value="Transcribed_RNA"/>
</dbReference>
<organism evidence="1">
    <name type="scientific">Arundo donax</name>
    <name type="common">Giant reed</name>
    <name type="synonym">Donax arundinaceus</name>
    <dbReference type="NCBI Taxonomy" id="35708"/>
    <lineage>
        <taxon>Eukaryota</taxon>
        <taxon>Viridiplantae</taxon>
        <taxon>Streptophyta</taxon>
        <taxon>Embryophyta</taxon>
        <taxon>Tracheophyta</taxon>
        <taxon>Spermatophyta</taxon>
        <taxon>Magnoliopsida</taxon>
        <taxon>Liliopsida</taxon>
        <taxon>Poales</taxon>
        <taxon>Poaceae</taxon>
        <taxon>PACMAD clade</taxon>
        <taxon>Arundinoideae</taxon>
        <taxon>Arundineae</taxon>
        <taxon>Arundo</taxon>
    </lineage>
</organism>
<reference evidence="1" key="2">
    <citation type="journal article" date="2015" name="Data Brief">
        <title>Shoot transcriptome of the giant reed, Arundo donax.</title>
        <authorList>
            <person name="Barrero R.A."/>
            <person name="Guerrero F.D."/>
            <person name="Moolhuijzen P."/>
            <person name="Goolsby J.A."/>
            <person name="Tidwell J."/>
            <person name="Bellgard S.E."/>
            <person name="Bellgard M.I."/>
        </authorList>
    </citation>
    <scope>NUCLEOTIDE SEQUENCE</scope>
    <source>
        <tissue evidence="1">Shoot tissue taken approximately 20 cm above the soil surface</tissue>
    </source>
</reference>
<proteinExistence type="predicted"/>